<proteinExistence type="predicted"/>
<evidence type="ECO:0000256" key="1">
    <source>
        <dbReference type="SAM" id="Coils"/>
    </source>
</evidence>
<dbReference type="InterPro" id="IPR000185">
    <property type="entry name" value="SecA"/>
</dbReference>
<dbReference type="PANTHER" id="PTHR30612:SF0">
    <property type="entry name" value="CHLOROPLAST PROTEIN-TRANSPORTING ATPASE"/>
    <property type="match status" value="1"/>
</dbReference>
<keyword evidence="1" id="KW-0175">Coiled coil</keyword>
<evidence type="ECO:0000259" key="2">
    <source>
        <dbReference type="PROSITE" id="PS51194"/>
    </source>
</evidence>
<organism evidence="4 5">
    <name type="scientific">Adineta ricciae</name>
    <name type="common">Rotifer</name>
    <dbReference type="NCBI Taxonomy" id="249248"/>
    <lineage>
        <taxon>Eukaryota</taxon>
        <taxon>Metazoa</taxon>
        <taxon>Spiralia</taxon>
        <taxon>Gnathifera</taxon>
        <taxon>Rotifera</taxon>
        <taxon>Eurotatoria</taxon>
        <taxon>Bdelloidea</taxon>
        <taxon>Adinetida</taxon>
        <taxon>Adinetidae</taxon>
        <taxon>Adineta</taxon>
    </lineage>
</organism>
<dbReference type="PANTHER" id="PTHR30612">
    <property type="entry name" value="SECA INNER MEMBRANE COMPONENT OF SEC PROTEIN SECRETION SYSTEM"/>
    <property type="match status" value="1"/>
</dbReference>
<accession>A0A815NKV7</accession>
<dbReference type="InterPro" id="IPR027417">
    <property type="entry name" value="P-loop_NTPase"/>
</dbReference>
<dbReference type="OrthoDB" id="10050298at2759"/>
<dbReference type="EMBL" id="CAJNOR010003701">
    <property type="protein sequence ID" value="CAF1439635.1"/>
    <property type="molecule type" value="Genomic_DNA"/>
</dbReference>
<dbReference type="InterPro" id="IPR001650">
    <property type="entry name" value="Helicase_C-like"/>
</dbReference>
<sequence length="1347" mass="159047">MSSKHQTSQTWILADELEKLLTNKSAERKLQTVIKNAAYIHDLFVKLVTVIEQYDKQGKNIDQQADFSEQLSSFKELIEEKIENSSENVGIISSLENCLAAIIEHYRLIRNNVQTLEDINQKIKEKVQGKRNKNDIGRLIIRAIDEKIPDLISFDPRGLKSEREKSDILKQYYDHFLNYTPLIRELSENIFDNDAEYIFKLENLQAKLLSKNSVNIKDYFLKLKDKILDENRSYSTEVLLRSFVQNPLVHISVSNSSKFYSSQLIQIFEKLITSDYQRCIEPLTTLIYHFDRTIFKHFNLTIFEKNEILDCIFKTLYDKGIELYSNSNGSICRKNFEGKFADFFELILSKKPELLHRLRDLVIDENNSKGTFDLLSNIYGQHIQSLKFNLSNDITIVKHCFNYLYLKSLQYEKLADIPKPSLVARLLFYIHTHDNQMCSHETEKKHEEDLLGLKNVFLQVYNEENCIHLNCLIEILKMFMNIQTYDFRLRTISTAICKLKDTWNPNEKFHIKIQTLREFFNHTNNEKELCLRLVRSFNIHLLNDIFEDKNVVLTKLSEYNPNFKLFLEISNEYENIFHIDRNLTPGFNIPYYLSLQLIHDERYNSTAKNQQILMAVLFKVLNSSSEKDKEEFLRSTNEFNNEFMKLFQSVNQLIEFYNQSDYKDIRHDLQRMSIGYILNGFGRKNDGNLHERNEYVRTIIENMINYKFEHVTKVIDSTKSNTEVFNMFDRIIKRKDDYNFYDWTANTSKLGDKLYFLYCYHQYSKDQFDTWFREINRNITDESYVRIQDHRKSVENDFEENSDALKHLNINYLQHNQVGALALIYDYLAEDSSTSKANLFMKIGTGQGKSLIIAETVRKIVQMSRKSTGPKQKIFVITCSDRLAKMDFENFQRYYTYLDIQSIYCSNDSSIKDFSDADVIYADLNTYFNVLRKYGFNALIKSEPINLPDLNDAILIMDEFDSLVLDYDHIFQVVYRFKLENYNETMRLDHKDDVRKLFHGVFSKEVEQKFETLIDRWCEKLLCEKQEEDAKNDSRMFQDALGNEHTFSSSFLKGLLQGSTANFVHFYLHPLVFYCKFKHIIGFSGSITLNGMDQLKTLFDNKSCLYYEIPPFFGLSNLRNNRTFENQPGIVVKDTHDYLNAIQEEIKRRHSEQPILIFADSFKKSFQEKSDYQCIYEKLIEAKQTYLTNSTIIKIMEETDIHENIHRIGRLGSITLATRIIARGADIKVHKNIKKGLHLLLTYYPERENVYIQMLGRTARQDAKGSYSEITRTPKNFVDVVEVKVDPRKKVYHNVNEYFYKNIPSNFKDQNLAIKWNLFSCLMQQMSDAELDQNDLIKFINSNIFNL</sequence>
<dbReference type="GO" id="GO:0005524">
    <property type="term" value="F:ATP binding"/>
    <property type="evidence" value="ECO:0007669"/>
    <property type="project" value="InterPro"/>
</dbReference>
<comment type="caution">
    <text evidence="4">The sequence shown here is derived from an EMBL/GenBank/DDBJ whole genome shotgun (WGS) entry which is preliminary data.</text>
</comment>
<name>A0A815NKV7_ADIRI</name>
<keyword evidence="5" id="KW-1185">Reference proteome</keyword>
<reference evidence="4" key="1">
    <citation type="submission" date="2021-02" db="EMBL/GenBank/DDBJ databases">
        <authorList>
            <person name="Nowell W R."/>
        </authorList>
    </citation>
    <scope>NUCLEOTIDE SEQUENCE</scope>
</reference>
<dbReference type="GO" id="GO:0006886">
    <property type="term" value="P:intracellular protein transport"/>
    <property type="evidence" value="ECO:0007669"/>
    <property type="project" value="InterPro"/>
</dbReference>
<dbReference type="SUPFAM" id="SSF52540">
    <property type="entry name" value="P-loop containing nucleoside triphosphate hydrolases"/>
    <property type="match status" value="1"/>
</dbReference>
<evidence type="ECO:0000313" key="5">
    <source>
        <dbReference type="Proteomes" id="UP000663828"/>
    </source>
</evidence>
<protein>
    <recommendedName>
        <fullName evidence="2">Helicase C-terminal domain-containing protein</fullName>
    </recommendedName>
</protein>
<dbReference type="Proteomes" id="UP000663852">
    <property type="component" value="Unassembled WGS sequence"/>
</dbReference>
<dbReference type="GO" id="GO:0006605">
    <property type="term" value="P:protein targeting"/>
    <property type="evidence" value="ECO:0007669"/>
    <property type="project" value="InterPro"/>
</dbReference>
<feature type="domain" description="Helicase C-terminal" evidence="2">
    <location>
        <begin position="1134"/>
        <end position="1296"/>
    </location>
</feature>
<dbReference type="PROSITE" id="PS51194">
    <property type="entry name" value="HELICASE_CTER"/>
    <property type="match status" value="1"/>
</dbReference>
<dbReference type="Proteomes" id="UP000663828">
    <property type="component" value="Unassembled WGS sequence"/>
</dbReference>
<gene>
    <name evidence="3" type="ORF">EDS130_LOCUS38712</name>
    <name evidence="4" type="ORF">XAT740_LOCUS36240</name>
</gene>
<dbReference type="EMBL" id="CAJNOJ010000411">
    <property type="protein sequence ID" value="CAF1438730.1"/>
    <property type="molecule type" value="Genomic_DNA"/>
</dbReference>
<feature type="coiled-coil region" evidence="1">
    <location>
        <begin position="106"/>
        <end position="133"/>
    </location>
</feature>
<dbReference type="Gene3D" id="3.40.50.300">
    <property type="entry name" value="P-loop containing nucleotide triphosphate hydrolases"/>
    <property type="match status" value="2"/>
</dbReference>
<evidence type="ECO:0000313" key="3">
    <source>
        <dbReference type="EMBL" id="CAF1438730.1"/>
    </source>
</evidence>
<evidence type="ECO:0000313" key="4">
    <source>
        <dbReference type="EMBL" id="CAF1439635.1"/>
    </source>
</evidence>